<name>A0AAV1R8C1_9ROSI</name>
<evidence type="ECO:0008006" key="3">
    <source>
        <dbReference type="Google" id="ProtNLM"/>
    </source>
</evidence>
<proteinExistence type="predicted"/>
<accession>A0AAV1R8C1</accession>
<gene>
    <name evidence="1" type="ORF">DCAF_LOCUS6452</name>
</gene>
<dbReference type="EMBL" id="CAWUPB010000903">
    <property type="protein sequence ID" value="CAK7328719.1"/>
    <property type="molecule type" value="Genomic_DNA"/>
</dbReference>
<protein>
    <recommendedName>
        <fullName evidence="3">Ribosomal protein S3</fullName>
    </recommendedName>
</protein>
<dbReference type="AlphaFoldDB" id="A0AAV1R8C1"/>
<evidence type="ECO:0000313" key="1">
    <source>
        <dbReference type="EMBL" id="CAK7328719.1"/>
    </source>
</evidence>
<evidence type="ECO:0000313" key="2">
    <source>
        <dbReference type="Proteomes" id="UP001314170"/>
    </source>
</evidence>
<organism evidence="1 2">
    <name type="scientific">Dovyalis caffra</name>
    <dbReference type="NCBI Taxonomy" id="77055"/>
    <lineage>
        <taxon>Eukaryota</taxon>
        <taxon>Viridiplantae</taxon>
        <taxon>Streptophyta</taxon>
        <taxon>Embryophyta</taxon>
        <taxon>Tracheophyta</taxon>
        <taxon>Spermatophyta</taxon>
        <taxon>Magnoliopsida</taxon>
        <taxon>eudicotyledons</taxon>
        <taxon>Gunneridae</taxon>
        <taxon>Pentapetalae</taxon>
        <taxon>rosids</taxon>
        <taxon>fabids</taxon>
        <taxon>Malpighiales</taxon>
        <taxon>Salicaceae</taxon>
        <taxon>Flacourtieae</taxon>
        <taxon>Dovyalis</taxon>
    </lineage>
</organism>
<comment type="caution">
    <text evidence="1">The sequence shown here is derived from an EMBL/GenBank/DDBJ whole genome shotgun (WGS) entry which is preliminary data.</text>
</comment>
<reference evidence="1 2" key="1">
    <citation type="submission" date="2024-01" db="EMBL/GenBank/DDBJ databases">
        <authorList>
            <person name="Waweru B."/>
        </authorList>
    </citation>
    <scope>NUCLEOTIDE SEQUENCE [LARGE SCALE GENOMIC DNA]</scope>
</reference>
<dbReference type="Proteomes" id="UP001314170">
    <property type="component" value="Unassembled WGS sequence"/>
</dbReference>
<keyword evidence="2" id="KW-1185">Reference proteome</keyword>
<sequence length="192" mass="21479">MSLRYVREYINLPFVTEYGIPLSLHPTTAIPPSGFLSCVLLNYALMDFDKAFLEFLRNLLGSKVRLERPGFGQIDRGNAKAMNLDFVLGIRLDSLSRQLFPEIRNAMILCPRRIKGNRKRIWNGLSLLSATSEGIVPRAEVKAQSCSTGVPIPPILIPGLRPIFWNLLIGEESDPESHLVEKVDLGNQGPDH</sequence>